<accession>A0A9D1FP58</accession>
<sequence length="159" mass="16954">MFPDNEPISISLLRAFSFLSVLACLCLPFLPWAEVSWGGRAVDFAPLLFWLGPVMPNDSPVVWRGMVFIGLCCSAGAALLLGAGIALLRPAYTQMLRLFEAGFWMLSLSALGIGVSALLVPWAVPTIACFTAIVSGTAGGVLTGQYRRMCITVKNTPVS</sequence>
<reference evidence="2" key="2">
    <citation type="journal article" date="2021" name="PeerJ">
        <title>Extensive microbial diversity within the chicken gut microbiome revealed by metagenomics and culture.</title>
        <authorList>
            <person name="Gilroy R."/>
            <person name="Ravi A."/>
            <person name="Getino M."/>
            <person name="Pursley I."/>
            <person name="Horton D.L."/>
            <person name="Alikhan N.F."/>
            <person name="Baker D."/>
            <person name="Gharbi K."/>
            <person name="Hall N."/>
            <person name="Watson M."/>
            <person name="Adriaenssens E.M."/>
            <person name="Foster-Nyarko E."/>
            <person name="Jarju S."/>
            <person name="Secka A."/>
            <person name="Antonio M."/>
            <person name="Oren A."/>
            <person name="Chaudhuri R.R."/>
            <person name="La Ragione R."/>
            <person name="Hildebrand F."/>
            <person name="Pallen M.J."/>
        </authorList>
    </citation>
    <scope>NUCLEOTIDE SEQUENCE</scope>
    <source>
        <strain evidence="2">CHK199-13235</strain>
    </source>
</reference>
<feature type="transmembrane region" description="Helical" evidence="1">
    <location>
        <begin position="61"/>
        <end position="86"/>
    </location>
</feature>
<reference evidence="2" key="1">
    <citation type="submission" date="2020-10" db="EMBL/GenBank/DDBJ databases">
        <authorList>
            <person name="Gilroy R."/>
        </authorList>
    </citation>
    <scope>NUCLEOTIDE SEQUENCE</scope>
    <source>
        <strain evidence="2">CHK199-13235</strain>
    </source>
</reference>
<keyword evidence="1" id="KW-1133">Transmembrane helix</keyword>
<protein>
    <submittedName>
        <fullName evidence="2">Uncharacterized protein</fullName>
    </submittedName>
</protein>
<gene>
    <name evidence="2" type="ORF">IAB51_10925</name>
</gene>
<comment type="caution">
    <text evidence="2">The sequence shown here is derived from an EMBL/GenBank/DDBJ whole genome shotgun (WGS) entry which is preliminary data.</text>
</comment>
<feature type="transmembrane region" description="Helical" evidence="1">
    <location>
        <begin position="125"/>
        <end position="144"/>
    </location>
</feature>
<proteinExistence type="predicted"/>
<evidence type="ECO:0000313" key="3">
    <source>
        <dbReference type="Proteomes" id="UP000824002"/>
    </source>
</evidence>
<dbReference type="AlphaFoldDB" id="A0A9D1FP58"/>
<evidence type="ECO:0000313" key="2">
    <source>
        <dbReference type="EMBL" id="HIS77299.1"/>
    </source>
</evidence>
<feature type="transmembrane region" description="Helical" evidence="1">
    <location>
        <begin position="12"/>
        <end position="33"/>
    </location>
</feature>
<dbReference type="EMBL" id="DVJP01000072">
    <property type="protein sequence ID" value="HIS77299.1"/>
    <property type="molecule type" value="Genomic_DNA"/>
</dbReference>
<keyword evidence="1" id="KW-0472">Membrane</keyword>
<name>A0A9D1FP58_9FIRM</name>
<feature type="transmembrane region" description="Helical" evidence="1">
    <location>
        <begin position="98"/>
        <end position="119"/>
    </location>
</feature>
<evidence type="ECO:0000256" key="1">
    <source>
        <dbReference type="SAM" id="Phobius"/>
    </source>
</evidence>
<organism evidence="2 3">
    <name type="scientific">Candidatus Merdivicinus excrementipullorum</name>
    <dbReference type="NCBI Taxonomy" id="2840867"/>
    <lineage>
        <taxon>Bacteria</taxon>
        <taxon>Bacillati</taxon>
        <taxon>Bacillota</taxon>
        <taxon>Clostridia</taxon>
        <taxon>Eubacteriales</taxon>
        <taxon>Oscillospiraceae</taxon>
        <taxon>Oscillospiraceae incertae sedis</taxon>
        <taxon>Candidatus Merdivicinus</taxon>
    </lineage>
</organism>
<keyword evidence="1" id="KW-0812">Transmembrane</keyword>
<dbReference type="Proteomes" id="UP000824002">
    <property type="component" value="Unassembled WGS sequence"/>
</dbReference>